<comment type="caution">
    <text evidence="2">The sequence shown here is derived from an EMBL/GenBank/DDBJ whole genome shotgun (WGS) entry which is preliminary data.</text>
</comment>
<dbReference type="Proteomes" id="UP001306508">
    <property type="component" value="Unassembled WGS sequence"/>
</dbReference>
<reference evidence="3" key="1">
    <citation type="submission" date="2023-07" db="EMBL/GenBank/DDBJ databases">
        <title>A draft genome of Kazachstania heterogenica Y-27499.</title>
        <authorList>
            <person name="Donic C."/>
            <person name="Kralova J.S."/>
            <person name="Fidel L."/>
            <person name="Ben-Dor S."/>
            <person name="Jung S."/>
        </authorList>
    </citation>
    <scope>NUCLEOTIDE SEQUENCE [LARGE SCALE GENOMIC DNA]</scope>
    <source>
        <strain evidence="3">Y27499</strain>
    </source>
</reference>
<protein>
    <recommendedName>
        <fullName evidence="1">t-SNARE coiled-coil homology domain-containing protein</fullName>
    </recommendedName>
</protein>
<evidence type="ECO:0000313" key="3">
    <source>
        <dbReference type="Proteomes" id="UP001306508"/>
    </source>
</evidence>
<dbReference type="EMBL" id="JAWIZZ010000074">
    <property type="protein sequence ID" value="KAK5773555.1"/>
    <property type="molecule type" value="Genomic_DNA"/>
</dbReference>
<dbReference type="PROSITE" id="PS50192">
    <property type="entry name" value="T_SNARE"/>
    <property type="match status" value="1"/>
</dbReference>
<evidence type="ECO:0000313" key="2">
    <source>
        <dbReference type="EMBL" id="KAK5773555.1"/>
    </source>
</evidence>
<keyword evidence="3" id="KW-1185">Reference proteome</keyword>
<name>A0AAN7WDR6_9SACH</name>
<accession>A0AAN7WDR6</accession>
<dbReference type="InterPro" id="IPR000727">
    <property type="entry name" value="T_SNARE_dom"/>
</dbReference>
<feature type="domain" description="T-SNARE coiled-coil homology" evidence="1">
    <location>
        <begin position="7"/>
        <end position="69"/>
    </location>
</feature>
<evidence type="ECO:0000259" key="1">
    <source>
        <dbReference type="PROSITE" id="PS50192"/>
    </source>
</evidence>
<organism evidence="2 3">
    <name type="scientific">Arxiozyma heterogenica</name>
    <dbReference type="NCBI Taxonomy" id="278026"/>
    <lineage>
        <taxon>Eukaryota</taxon>
        <taxon>Fungi</taxon>
        <taxon>Dikarya</taxon>
        <taxon>Ascomycota</taxon>
        <taxon>Saccharomycotina</taxon>
        <taxon>Saccharomycetes</taxon>
        <taxon>Saccharomycetales</taxon>
        <taxon>Saccharomycetaceae</taxon>
        <taxon>Arxiozyma</taxon>
    </lineage>
</organism>
<proteinExistence type="predicted"/>
<sequence length="79" mass="9019">MSNSRYFQMESNNDERLNNLANKLATFRGINEDINQQAINDDSLLNQLNDSFTTMASNIKDSASRLARTMNMGNIRVFL</sequence>
<dbReference type="AlphaFoldDB" id="A0AAN7WDR6"/>
<gene>
    <name evidence="2" type="ORF">RI543_005184</name>
</gene>
<dbReference type="SUPFAM" id="SSF58038">
    <property type="entry name" value="SNARE fusion complex"/>
    <property type="match status" value="1"/>
</dbReference>